<accession>A0ABS8FZS5</accession>
<dbReference type="InterPro" id="IPR043765">
    <property type="entry name" value="DUF5711"/>
</dbReference>
<dbReference type="SUPFAM" id="SSF63825">
    <property type="entry name" value="YWTD domain"/>
    <property type="match status" value="1"/>
</dbReference>
<protein>
    <submittedName>
        <fullName evidence="2">DUF5711 family protein</fullName>
    </submittedName>
</protein>
<dbReference type="Proteomes" id="UP001198151">
    <property type="component" value="Unassembled WGS sequence"/>
</dbReference>
<keyword evidence="1" id="KW-0472">Membrane</keyword>
<dbReference type="EMBL" id="JAJEQX010000030">
    <property type="protein sequence ID" value="MCC2255570.1"/>
    <property type="molecule type" value="Genomic_DNA"/>
</dbReference>
<dbReference type="RefSeq" id="WP_227708601.1">
    <property type="nucleotide sequence ID" value="NZ_JAJEQX010000030.1"/>
</dbReference>
<gene>
    <name evidence="2" type="ORF">LKD70_14305</name>
</gene>
<organism evidence="2 3">
    <name type="scientific">Ruminococcus turbiniformis</name>
    <dbReference type="NCBI Taxonomy" id="2881258"/>
    <lineage>
        <taxon>Bacteria</taxon>
        <taxon>Bacillati</taxon>
        <taxon>Bacillota</taxon>
        <taxon>Clostridia</taxon>
        <taxon>Eubacteriales</taxon>
        <taxon>Oscillospiraceae</taxon>
        <taxon>Ruminococcus</taxon>
    </lineage>
</organism>
<reference evidence="2 3" key="1">
    <citation type="submission" date="2021-10" db="EMBL/GenBank/DDBJ databases">
        <title>Anaerobic single-cell dispensing facilitates the cultivation of human gut bacteria.</title>
        <authorList>
            <person name="Afrizal A."/>
        </authorList>
    </citation>
    <scope>NUCLEOTIDE SEQUENCE [LARGE SCALE GENOMIC DNA]</scope>
    <source>
        <strain evidence="2 3">CLA-AA-H200</strain>
    </source>
</reference>
<evidence type="ECO:0000256" key="1">
    <source>
        <dbReference type="SAM" id="Phobius"/>
    </source>
</evidence>
<evidence type="ECO:0000313" key="2">
    <source>
        <dbReference type="EMBL" id="MCC2255570.1"/>
    </source>
</evidence>
<sequence length="398" mass="44232">MAQKKKTGFKLLASPDDLSEIRKAVRKFRYAKMRKILAFAVLIILALCGTYLLMKNQVYGQARTASQYPGNISDTSGYAKFADGIVRYNRDGVAYLNRENEEQWIQPTQLQNPVIAVKDEAFAVADRGGNTILIFSEDGLTGEIETALPVERLTVSDRGIVSVILKSESTPAIMTYDAAGNLLVEQQITPGTTGYPAALEISDDGTLLAVSYLYTDSSGVKSRIIYYNFGETGQSKTDNVVLTAEYENTVMAELFFMGGGRSVAVGNDSFVIYRGTDIPEEETAVTIDQEIQSVFHSDQYIGFILLNENKSGYELRLYNRLGEQLISREIPANYRNAKIDGDEVIMYDGDNCCIVTVTGIMKYEGSLSIEVQEMFRAGGLNRYYVINVDELRVIYLTK</sequence>
<dbReference type="Pfam" id="PF18975">
    <property type="entry name" value="DUF5711"/>
    <property type="match status" value="1"/>
</dbReference>
<proteinExistence type="predicted"/>
<feature type="transmembrane region" description="Helical" evidence="1">
    <location>
        <begin position="36"/>
        <end position="54"/>
    </location>
</feature>
<comment type="caution">
    <text evidence="2">The sequence shown here is derived from an EMBL/GenBank/DDBJ whole genome shotgun (WGS) entry which is preliminary data.</text>
</comment>
<evidence type="ECO:0000313" key="3">
    <source>
        <dbReference type="Proteomes" id="UP001198151"/>
    </source>
</evidence>
<keyword evidence="3" id="KW-1185">Reference proteome</keyword>
<name>A0ABS8FZS5_9FIRM</name>
<keyword evidence="1" id="KW-1133">Transmembrane helix</keyword>
<keyword evidence="1" id="KW-0812">Transmembrane</keyword>